<organism evidence="12 13">
    <name type="scientific">Oikopleura dioica</name>
    <name type="common">Tunicate</name>
    <dbReference type="NCBI Taxonomy" id="34765"/>
    <lineage>
        <taxon>Eukaryota</taxon>
        <taxon>Metazoa</taxon>
        <taxon>Chordata</taxon>
        <taxon>Tunicata</taxon>
        <taxon>Appendicularia</taxon>
        <taxon>Copelata</taxon>
        <taxon>Oikopleuridae</taxon>
        <taxon>Oikopleura</taxon>
    </lineage>
</organism>
<keyword evidence="4 9" id="KW-1133">Transmembrane helix</keyword>
<proteinExistence type="inferred from homology"/>
<keyword evidence="7 8" id="KW-0407">Ion channel</keyword>
<feature type="transmembrane region" description="Helical" evidence="9">
    <location>
        <begin position="31"/>
        <end position="49"/>
    </location>
</feature>
<sequence length="288" mass="32680">METREVNREVVGRKEEEGKCSVKKGKWRRPCFVFLTFIIYVIIGTFSFGKLEGPAEIIRCKESQRALVEMRDSFEINSDGQFVLSEKNLTDIIATAEEYAGKGVPISMFKEDPEEPCPMNWTPKSAVYFVMTVVTTIGYGNTAPKTVGGRIFFIFYVIPGIVLCGALLGEIAKLYTFIRKKIRRRFEKIPLFLKFLFVLLFGIGFFICIPAMIVCLVEGWTYFEALYFMVVTFTTVGFGDYSVTPGSNYQFGIVIFIYLGLAWLGSIIGAIQEKLENRLESSENNNED</sequence>
<gene>
    <name evidence="11" type="ORF">OKIOD_LOCUS9609</name>
    <name evidence="12" type="ORF">OKIOD_LOCUS9624</name>
</gene>
<keyword evidence="6 9" id="KW-0472">Membrane</keyword>
<keyword evidence="2 8" id="KW-0813">Transport</keyword>
<evidence type="ECO:0000313" key="12">
    <source>
        <dbReference type="EMBL" id="CAG5103628.1"/>
    </source>
</evidence>
<evidence type="ECO:0000256" key="6">
    <source>
        <dbReference type="ARBA" id="ARBA00023136"/>
    </source>
</evidence>
<feature type="transmembrane region" description="Helical" evidence="9">
    <location>
        <begin position="151"/>
        <end position="171"/>
    </location>
</feature>
<evidence type="ECO:0000256" key="8">
    <source>
        <dbReference type="RuleBase" id="RU003857"/>
    </source>
</evidence>
<dbReference type="EMBL" id="OU015566">
    <property type="protein sequence ID" value="CAG5103598.1"/>
    <property type="molecule type" value="Genomic_DNA"/>
</dbReference>
<comment type="similarity">
    <text evidence="8">Belongs to the two pore domain potassium channel (TC 1.A.1.8) family.</text>
</comment>
<evidence type="ECO:0000256" key="5">
    <source>
        <dbReference type="ARBA" id="ARBA00023065"/>
    </source>
</evidence>
<evidence type="ECO:0000256" key="9">
    <source>
        <dbReference type="SAM" id="Phobius"/>
    </source>
</evidence>
<dbReference type="InterPro" id="IPR013099">
    <property type="entry name" value="K_chnl_dom"/>
</dbReference>
<evidence type="ECO:0000256" key="3">
    <source>
        <dbReference type="ARBA" id="ARBA00022692"/>
    </source>
</evidence>
<evidence type="ECO:0000256" key="2">
    <source>
        <dbReference type="ARBA" id="ARBA00022448"/>
    </source>
</evidence>
<dbReference type="PANTHER" id="PTHR11003:SF345">
    <property type="entry name" value="TWIK FAMILY OF POTASSIUM CHANNELS PROTEIN 18"/>
    <property type="match status" value="1"/>
</dbReference>
<feature type="domain" description="Potassium channel" evidence="10">
    <location>
        <begin position="114"/>
        <end position="175"/>
    </location>
</feature>
<evidence type="ECO:0000256" key="1">
    <source>
        <dbReference type="ARBA" id="ARBA00004141"/>
    </source>
</evidence>
<protein>
    <submittedName>
        <fullName evidence="11">Oidioi.mRNA.OKI2018_I69.chr1.g844.t1.cds</fullName>
    </submittedName>
    <submittedName>
        <fullName evidence="12">Oidioi.mRNA.OKI2018_I69.chr1.g859.t1.cds</fullName>
    </submittedName>
</protein>
<feature type="transmembrane region" description="Helical" evidence="9">
    <location>
        <begin position="251"/>
        <end position="271"/>
    </location>
</feature>
<keyword evidence="13" id="KW-1185">Reference proteome</keyword>
<name>A0ABN7SL79_OIKDI</name>
<reference evidence="12 13" key="1">
    <citation type="submission" date="2021-04" db="EMBL/GenBank/DDBJ databases">
        <authorList>
            <person name="Bliznina A."/>
        </authorList>
    </citation>
    <scope>NUCLEOTIDE SEQUENCE [LARGE SCALE GENOMIC DNA]</scope>
</reference>
<evidence type="ECO:0000313" key="13">
    <source>
        <dbReference type="Proteomes" id="UP001158576"/>
    </source>
</evidence>
<evidence type="ECO:0000259" key="10">
    <source>
        <dbReference type="Pfam" id="PF07885"/>
    </source>
</evidence>
<keyword evidence="5 8" id="KW-0406">Ion transport</keyword>
<dbReference type="PRINTS" id="PR01333">
    <property type="entry name" value="2POREKCHANEL"/>
</dbReference>
<dbReference type="InterPro" id="IPR003280">
    <property type="entry name" value="2pore_dom_K_chnl"/>
</dbReference>
<feature type="transmembrane region" description="Helical" evidence="9">
    <location>
        <begin position="191"/>
        <end position="213"/>
    </location>
</feature>
<keyword evidence="3 8" id="KW-0812">Transmembrane</keyword>
<dbReference type="SUPFAM" id="SSF81324">
    <property type="entry name" value="Voltage-gated potassium channels"/>
    <property type="match status" value="2"/>
</dbReference>
<feature type="domain" description="Potassium channel" evidence="10">
    <location>
        <begin position="195"/>
        <end position="276"/>
    </location>
</feature>
<evidence type="ECO:0000313" key="11">
    <source>
        <dbReference type="EMBL" id="CAG5103598.1"/>
    </source>
</evidence>
<comment type="subcellular location">
    <subcellularLocation>
        <location evidence="1">Membrane</location>
        <topology evidence="1">Multi-pass membrane protein</topology>
    </subcellularLocation>
</comment>
<dbReference type="Gene3D" id="1.10.287.70">
    <property type="match status" value="1"/>
</dbReference>
<dbReference type="EMBL" id="OU015566">
    <property type="protein sequence ID" value="CAG5103628.1"/>
    <property type="molecule type" value="Genomic_DNA"/>
</dbReference>
<dbReference type="Pfam" id="PF07885">
    <property type="entry name" value="Ion_trans_2"/>
    <property type="match status" value="2"/>
</dbReference>
<dbReference type="PANTHER" id="PTHR11003">
    <property type="entry name" value="POTASSIUM CHANNEL, SUBFAMILY K"/>
    <property type="match status" value="1"/>
</dbReference>
<dbReference type="Proteomes" id="UP001158576">
    <property type="component" value="Chromosome 1"/>
</dbReference>
<accession>A0ABN7SL79</accession>
<evidence type="ECO:0000256" key="4">
    <source>
        <dbReference type="ARBA" id="ARBA00022989"/>
    </source>
</evidence>
<evidence type="ECO:0000256" key="7">
    <source>
        <dbReference type="ARBA" id="ARBA00023303"/>
    </source>
</evidence>